<evidence type="ECO:0000313" key="1">
    <source>
        <dbReference type="EMBL" id="MFB5762703.1"/>
    </source>
</evidence>
<organism evidence="1 2">
    <name type="scientific">Paenibacillus medicaginis</name>
    <dbReference type="NCBI Taxonomy" id="1470560"/>
    <lineage>
        <taxon>Bacteria</taxon>
        <taxon>Bacillati</taxon>
        <taxon>Bacillota</taxon>
        <taxon>Bacilli</taxon>
        <taxon>Bacillales</taxon>
        <taxon>Paenibacillaceae</taxon>
        <taxon>Paenibacillus</taxon>
    </lineage>
</organism>
<proteinExistence type="predicted"/>
<evidence type="ECO:0000313" key="2">
    <source>
        <dbReference type="Proteomes" id="UP001580430"/>
    </source>
</evidence>
<gene>
    <name evidence="1" type="ORF">ACE5LO_20180</name>
</gene>
<name>A0ABV5C610_9BACL</name>
<dbReference type="Proteomes" id="UP001580430">
    <property type="component" value="Unassembled WGS sequence"/>
</dbReference>
<protein>
    <submittedName>
        <fullName evidence="1">Uncharacterized protein</fullName>
    </submittedName>
</protein>
<dbReference type="RefSeq" id="WP_375521794.1">
    <property type="nucleotide sequence ID" value="NZ_JBHIRY010000023.1"/>
</dbReference>
<sequence length="126" mass="14840">MSDIEKKLSNKKLNTHMKEMLTSTFDMDMIAKAITHFAFRNGPIEDMHADQEKNLTDKDMMVLNKFVHNRLAYVFELIMQERWTEFAFLIEGQKFYGTEWDKSVPDDGGMKELIQWQLEAAADKEQ</sequence>
<accession>A0ABV5C610</accession>
<keyword evidence="2" id="KW-1185">Reference proteome</keyword>
<reference evidence="1 2" key="1">
    <citation type="submission" date="2024-09" db="EMBL/GenBank/DDBJ databases">
        <title>Paenibacillus zeirhizospherea sp. nov., isolated from surface of the maize (Zea mays) roots in a horticulture field, Hungary.</title>
        <authorList>
            <person name="Marton D."/>
            <person name="Farkas M."/>
            <person name="Bedics A."/>
            <person name="Toth E."/>
            <person name="Tancsics A."/>
            <person name="Boka K."/>
            <person name="Marati G."/>
            <person name="Kriszt B."/>
            <person name="Cserhati M."/>
        </authorList>
    </citation>
    <scope>NUCLEOTIDE SEQUENCE [LARGE SCALE GENOMIC DNA]</scope>
    <source>
        <strain evidence="1 2">JCM 18446</strain>
    </source>
</reference>
<dbReference type="EMBL" id="JBHIRY010000023">
    <property type="protein sequence ID" value="MFB5762703.1"/>
    <property type="molecule type" value="Genomic_DNA"/>
</dbReference>
<comment type="caution">
    <text evidence="1">The sequence shown here is derived from an EMBL/GenBank/DDBJ whole genome shotgun (WGS) entry which is preliminary data.</text>
</comment>